<feature type="domain" description="HIT" evidence="4">
    <location>
        <begin position="5"/>
        <end position="114"/>
    </location>
</feature>
<gene>
    <name evidence="5" type="ORF">HNQ39_004399</name>
</gene>
<dbReference type="GO" id="GO:0003824">
    <property type="term" value="F:catalytic activity"/>
    <property type="evidence" value="ECO:0007669"/>
    <property type="project" value="InterPro"/>
</dbReference>
<dbReference type="Gene3D" id="3.30.428.10">
    <property type="entry name" value="HIT-like"/>
    <property type="match status" value="1"/>
</dbReference>
<dbReference type="PRINTS" id="PR00332">
    <property type="entry name" value="HISTRIAD"/>
</dbReference>
<dbReference type="InterPro" id="IPR001310">
    <property type="entry name" value="Histidine_triad_HIT"/>
</dbReference>
<feature type="short sequence motif" description="Histidine triad motif" evidence="2 3">
    <location>
        <begin position="98"/>
        <end position="102"/>
    </location>
</feature>
<comment type="caution">
    <text evidence="5">The sequence shown here is derived from an EMBL/GenBank/DDBJ whole genome shotgun (WGS) entry which is preliminary data.</text>
</comment>
<feature type="active site" description="Tele-AMP-histidine intermediate" evidence="1">
    <location>
        <position position="100"/>
    </location>
</feature>
<dbReference type="EMBL" id="JACHGW010000004">
    <property type="protein sequence ID" value="MBB6052578.1"/>
    <property type="molecule type" value="Genomic_DNA"/>
</dbReference>
<dbReference type="CDD" id="cd01276">
    <property type="entry name" value="PKCI_related"/>
    <property type="match status" value="1"/>
</dbReference>
<dbReference type="Proteomes" id="UP000520814">
    <property type="component" value="Unassembled WGS sequence"/>
</dbReference>
<evidence type="ECO:0000313" key="5">
    <source>
        <dbReference type="EMBL" id="MBB6052578.1"/>
    </source>
</evidence>
<evidence type="ECO:0000256" key="3">
    <source>
        <dbReference type="PROSITE-ProRule" id="PRU00464"/>
    </source>
</evidence>
<dbReference type="RefSeq" id="WP_184201866.1">
    <property type="nucleotide sequence ID" value="NZ_JACHGW010000004.1"/>
</dbReference>
<evidence type="ECO:0000256" key="2">
    <source>
        <dbReference type="PIRSR" id="PIRSR601310-3"/>
    </source>
</evidence>
<evidence type="ECO:0000256" key="1">
    <source>
        <dbReference type="PIRSR" id="PIRSR601310-1"/>
    </source>
</evidence>
<organism evidence="5 6">
    <name type="scientific">Armatimonas rosea</name>
    <dbReference type="NCBI Taxonomy" id="685828"/>
    <lineage>
        <taxon>Bacteria</taxon>
        <taxon>Bacillati</taxon>
        <taxon>Armatimonadota</taxon>
        <taxon>Armatimonadia</taxon>
        <taxon>Armatimonadales</taxon>
        <taxon>Armatimonadaceae</taxon>
        <taxon>Armatimonas</taxon>
    </lineage>
</organism>
<dbReference type="PANTHER" id="PTHR23089">
    <property type="entry name" value="HISTIDINE TRIAD HIT PROTEIN"/>
    <property type="match status" value="1"/>
</dbReference>
<accession>A0A7W9W8B2</accession>
<sequence length="114" mass="12193">MEDTIFGKIARGEIAVERLYEDDWVVAFPDLNPQAPVHVLVIPKKPVKNILDLGPEDRELAGSVLLACAAVARKLGIDSSGVRVVLNAGSDAGQTVWHLHAHVLGGRALSWPPG</sequence>
<name>A0A7W9W8B2_ARMRO</name>
<dbReference type="SUPFAM" id="SSF54197">
    <property type="entry name" value="HIT-like"/>
    <property type="match status" value="1"/>
</dbReference>
<evidence type="ECO:0000313" key="6">
    <source>
        <dbReference type="Proteomes" id="UP000520814"/>
    </source>
</evidence>
<dbReference type="InterPro" id="IPR036265">
    <property type="entry name" value="HIT-like_sf"/>
</dbReference>
<dbReference type="AlphaFoldDB" id="A0A7W9W8B2"/>
<dbReference type="InterPro" id="IPR011146">
    <property type="entry name" value="HIT-like"/>
</dbReference>
<dbReference type="Pfam" id="PF01230">
    <property type="entry name" value="HIT"/>
    <property type="match status" value="1"/>
</dbReference>
<proteinExistence type="predicted"/>
<dbReference type="PROSITE" id="PS51084">
    <property type="entry name" value="HIT_2"/>
    <property type="match status" value="1"/>
</dbReference>
<evidence type="ECO:0000259" key="4">
    <source>
        <dbReference type="PROSITE" id="PS51084"/>
    </source>
</evidence>
<protein>
    <submittedName>
        <fullName evidence="5">Histidine triad (HIT) family protein</fullName>
    </submittedName>
</protein>
<reference evidence="5 6" key="1">
    <citation type="submission" date="2020-08" db="EMBL/GenBank/DDBJ databases">
        <title>Genomic Encyclopedia of Type Strains, Phase IV (KMG-IV): sequencing the most valuable type-strain genomes for metagenomic binning, comparative biology and taxonomic classification.</title>
        <authorList>
            <person name="Goeker M."/>
        </authorList>
    </citation>
    <scope>NUCLEOTIDE SEQUENCE [LARGE SCALE GENOMIC DNA]</scope>
    <source>
        <strain evidence="5 6">DSM 23562</strain>
    </source>
</reference>
<keyword evidence="6" id="KW-1185">Reference proteome</keyword>